<geneLocation type="plasmid" evidence="1 2">
    <name>pPDG1</name>
</geneLocation>
<organism evidence="1 2">
    <name type="scientific">Rhodococcus opacus</name>
    <name type="common">Nocardia opaca</name>
    <dbReference type="NCBI Taxonomy" id="37919"/>
    <lineage>
        <taxon>Bacteria</taxon>
        <taxon>Bacillati</taxon>
        <taxon>Actinomycetota</taxon>
        <taxon>Actinomycetes</taxon>
        <taxon>Mycobacteriales</taxon>
        <taxon>Nocardiaceae</taxon>
        <taxon>Rhodococcus</taxon>
    </lineage>
</organism>
<protein>
    <recommendedName>
        <fullName evidence="3">VWA domain-containing protein</fullName>
    </recommendedName>
</protein>
<dbReference type="AlphaFoldDB" id="A0A076EXC7"/>
<evidence type="ECO:0000313" key="2">
    <source>
        <dbReference type="Proteomes" id="UP000028488"/>
    </source>
</evidence>
<evidence type="ECO:0000313" key="1">
    <source>
        <dbReference type="EMBL" id="AII10645.1"/>
    </source>
</evidence>
<gene>
    <name evidence="1" type="ORF">EP51_41165</name>
</gene>
<dbReference type="RefSeq" id="WP_128642743.1">
    <property type="nucleotide sequence ID" value="NZ_CP008948.1"/>
</dbReference>
<sequence>MGYGKWDDDTYTAAKTFRAARGVDDFGYTSAMYARPRDQWKADPTLDPLGVTVRECRDSAGHPESLPIAVLFDVTGSMGAVPRIMQDKLGKLHGLLQRKGYADDPQILFGGIGDADSDRVPLQVGQFESGNAMDEQLRTIFLEGNGGGQKSESYELAAYFMARHTATDAWDKRRHKGYLFIIGDELNKARLSARHVRAVIGDDLDRDVTVESVYRELERRWNVYFVLPNQSAYYHDPEIAEHWQNLLGERFLKLDDPGAVCELIALTVGMGEDRIDLGEGLADLRDVGSAAEADTVGHALAVLSAARAPVAVSPLPIDPAGSDDVSFT</sequence>
<name>A0A076EXC7_RHOOP</name>
<accession>A0A076EXC7</accession>
<keyword evidence="1" id="KW-0614">Plasmid</keyword>
<dbReference type="EMBL" id="CP008948">
    <property type="protein sequence ID" value="AII10645.1"/>
    <property type="molecule type" value="Genomic_DNA"/>
</dbReference>
<proteinExistence type="predicted"/>
<dbReference type="Proteomes" id="UP000028488">
    <property type="component" value="Plasmid pPDG1"/>
</dbReference>
<reference evidence="1 2" key="1">
    <citation type="submission" date="2014-07" db="EMBL/GenBank/DDBJ databases">
        <title>Genome Sequence of Rhodococcus opacus Strain R7, a Biodegrader of Mono- and Polycyclic Aromatic Hydrocarbons.</title>
        <authorList>
            <person name="Di Gennaro P."/>
            <person name="Zampolli J."/>
            <person name="Presti I."/>
            <person name="Cappelletti M."/>
            <person name="D'Ursi P."/>
            <person name="Orro A."/>
            <person name="Mezzelani A."/>
            <person name="Milanesi L."/>
        </authorList>
    </citation>
    <scope>NUCLEOTIDE SEQUENCE [LARGE SCALE GENOMIC DNA]</scope>
    <source>
        <strain evidence="1 2">R7</strain>
        <plasmid evidence="1">pPDG1</plasmid>
    </source>
</reference>
<evidence type="ECO:0008006" key="3">
    <source>
        <dbReference type="Google" id="ProtNLM"/>
    </source>
</evidence>